<dbReference type="GO" id="GO:0008270">
    <property type="term" value="F:zinc ion binding"/>
    <property type="evidence" value="ECO:0007669"/>
    <property type="project" value="UniProtKB-KW"/>
</dbReference>
<dbReference type="InterPro" id="IPR001628">
    <property type="entry name" value="Znf_hrmn_rcpt"/>
</dbReference>
<evidence type="ECO:0000256" key="8">
    <source>
        <dbReference type="ARBA" id="ARBA00023242"/>
    </source>
</evidence>
<dbReference type="GO" id="GO:0045944">
    <property type="term" value="P:positive regulation of transcription by RNA polymerase II"/>
    <property type="evidence" value="ECO:0007669"/>
    <property type="project" value="TreeGrafter"/>
</dbReference>
<keyword evidence="5" id="KW-0238">DNA-binding</keyword>
<keyword evidence="2" id="KW-0863">Zinc-finger</keyword>
<evidence type="ECO:0000256" key="4">
    <source>
        <dbReference type="ARBA" id="ARBA00023015"/>
    </source>
</evidence>
<dbReference type="InterPro" id="IPR013088">
    <property type="entry name" value="Znf_NHR/GATA"/>
</dbReference>
<evidence type="ECO:0000256" key="3">
    <source>
        <dbReference type="ARBA" id="ARBA00022833"/>
    </source>
</evidence>
<feature type="domain" description="Nuclear receptor" evidence="9">
    <location>
        <begin position="1"/>
        <end position="43"/>
    </location>
</feature>
<dbReference type="Gene3D" id="3.30.50.10">
    <property type="entry name" value="Erythroid Transcription Factor GATA-1, subunit A"/>
    <property type="match status" value="1"/>
</dbReference>
<protein>
    <recommendedName>
        <fullName evidence="9">Nuclear receptor domain-containing protein</fullName>
    </recommendedName>
</protein>
<keyword evidence="4" id="KW-0805">Transcription regulation</keyword>
<evidence type="ECO:0000256" key="7">
    <source>
        <dbReference type="ARBA" id="ARBA00023170"/>
    </source>
</evidence>
<dbReference type="EMBL" id="CAJPIZ010026367">
    <property type="protein sequence ID" value="CAG2119002.1"/>
    <property type="molecule type" value="Genomic_DNA"/>
</dbReference>
<dbReference type="EMBL" id="OC880942">
    <property type="protein sequence ID" value="CAD7642025.1"/>
    <property type="molecule type" value="Genomic_DNA"/>
</dbReference>
<evidence type="ECO:0000256" key="6">
    <source>
        <dbReference type="ARBA" id="ARBA00023163"/>
    </source>
</evidence>
<dbReference type="PANTHER" id="PTHR24082:SF283">
    <property type="entry name" value="NUCLEAR HORMONE RECEPTOR HR96"/>
    <property type="match status" value="1"/>
</dbReference>
<dbReference type="Pfam" id="PF00105">
    <property type="entry name" value="zf-C4"/>
    <property type="match status" value="1"/>
</dbReference>
<dbReference type="Gene3D" id="1.10.565.10">
    <property type="entry name" value="Retinoid X Receptor"/>
    <property type="match status" value="1"/>
</dbReference>
<organism evidence="10">
    <name type="scientific">Medioppia subpectinata</name>
    <dbReference type="NCBI Taxonomy" id="1979941"/>
    <lineage>
        <taxon>Eukaryota</taxon>
        <taxon>Metazoa</taxon>
        <taxon>Ecdysozoa</taxon>
        <taxon>Arthropoda</taxon>
        <taxon>Chelicerata</taxon>
        <taxon>Arachnida</taxon>
        <taxon>Acari</taxon>
        <taxon>Acariformes</taxon>
        <taxon>Sarcoptiformes</taxon>
        <taxon>Oribatida</taxon>
        <taxon>Brachypylina</taxon>
        <taxon>Oppioidea</taxon>
        <taxon>Oppiidae</taxon>
        <taxon>Medioppia</taxon>
    </lineage>
</organism>
<dbReference type="GO" id="GO:0030154">
    <property type="term" value="P:cell differentiation"/>
    <property type="evidence" value="ECO:0007669"/>
    <property type="project" value="TreeGrafter"/>
</dbReference>
<keyword evidence="8" id="KW-0539">Nucleus</keyword>
<keyword evidence="6" id="KW-0804">Transcription</keyword>
<evidence type="ECO:0000313" key="10">
    <source>
        <dbReference type="EMBL" id="CAD7642025.1"/>
    </source>
</evidence>
<dbReference type="InterPro" id="IPR050234">
    <property type="entry name" value="Nuclear_hormone_rcpt_NR1"/>
</dbReference>
<evidence type="ECO:0000256" key="2">
    <source>
        <dbReference type="ARBA" id="ARBA00022771"/>
    </source>
</evidence>
<dbReference type="PROSITE" id="PS51030">
    <property type="entry name" value="NUCLEAR_REC_DBD_2"/>
    <property type="match status" value="1"/>
</dbReference>
<evidence type="ECO:0000259" key="9">
    <source>
        <dbReference type="PROSITE" id="PS51030"/>
    </source>
</evidence>
<evidence type="ECO:0000256" key="1">
    <source>
        <dbReference type="ARBA" id="ARBA00022723"/>
    </source>
</evidence>
<gene>
    <name evidence="10" type="ORF">OSB1V03_LOCUS18952</name>
</gene>
<sequence length="289" mass="33533">MQMKLGCKLSGDCIVDQKCRKLCKKCRLKKCFTRGMKKECILNEEERESRRHQIEINRKLRANGVKDINSDNLITSTLSDVSNATTIDYSNDNTVDNTIRDDEISECITQMANIDPNNIVVDVNETHEGLFVPQNTLTDNTITNQIQDICIGNNNNSMVIDIFSTNNTINKLIQINCFNDFEQKRLEELYGLSYLNNYHNIDPTYDEPSGHVFNCQLDWSADYIMERSAKEFDKDLTENVNKIQCLKAFKSLCLNDQIALIKYGCIEFKLLKTYMFYKPDDECWRSFKL</sequence>
<keyword evidence="11" id="KW-1185">Reference proteome</keyword>
<dbReference type="SUPFAM" id="SSF57716">
    <property type="entry name" value="Glucocorticoid receptor-like (DNA-binding domain)"/>
    <property type="match status" value="1"/>
</dbReference>
<name>A0A7R9LI13_9ACAR</name>
<evidence type="ECO:0000313" key="11">
    <source>
        <dbReference type="Proteomes" id="UP000759131"/>
    </source>
</evidence>
<keyword evidence="3" id="KW-0862">Zinc</keyword>
<dbReference type="Proteomes" id="UP000759131">
    <property type="component" value="Unassembled WGS sequence"/>
</dbReference>
<keyword evidence="1" id="KW-0479">Metal-binding</keyword>
<dbReference type="OrthoDB" id="6535075at2759"/>
<dbReference type="GO" id="GO:0004879">
    <property type="term" value="F:nuclear receptor activity"/>
    <property type="evidence" value="ECO:0007669"/>
    <property type="project" value="TreeGrafter"/>
</dbReference>
<proteinExistence type="predicted"/>
<dbReference type="InterPro" id="IPR035500">
    <property type="entry name" value="NHR-like_dom_sf"/>
</dbReference>
<dbReference type="AlphaFoldDB" id="A0A7R9LI13"/>
<accession>A0A7R9LI13</accession>
<dbReference type="GO" id="GO:0000122">
    <property type="term" value="P:negative regulation of transcription by RNA polymerase II"/>
    <property type="evidence" value="ECO:0007669"/>
    <property type="project" value="TreeGrafter"/>
</dbReference>
<keyword evidence="7" id="KW-0675">Receptor</keyword>
<dbReference type="GO" id="GO:0000978">
    <property type="term" value="F:RNA polymerase II cis-regulatory region sequence-specific DNA binding"/>
    <property type="evidence" value="ECO:0007669"/>
    <property type="project" value="TreeGrafter"/>
</dbReference>
<dbReference type="SUPFAM" id="SSF48508">
    <property type="entry name" value="Nuclear receptor ligand-binding domain"/>
    <property type="match status" value="1"/>
</dbReference>
<reference evidence="10" key="1">
    <citation type="submission" date="2020-11" db="EMBL/GenBank/DDBJ databases">
        <authorList>
            <person name="Tran Van P."/>
        </authorList>
    </citation>
    <scope>NUCLEOTIDE SEQUENCE</scope>
</reference>
<evidence type="ECO:0000256" key="5">
    <source>
        <dbReference type="ARBA" id="ARBA00023125"/>
    </source>
</evidence>
<dbReference type="PANTHER" id="PTHR24082">
    <property type="entry name" value="NUCLEAR HORMONE RECEPTOR"/>
    <property type="match status" value="1"/>
</dbReference>
<feature type="non-terminal residue" evidence="10">
    <location>
        <position position="289"/>
    </location>
</feature>